<dbReference type="InterPro" id="IPR032673">
    <property type="entry name" value="DNA_photolyase_2_CS"/>
</dbReference>
<evidence type="ECO:0000256" key="1">
    <source>
        <dbReference type="ARBA" id="ARBA00001932"/>
    </source>
</evidence>
<dbReference type="PANTHER" id="PTHR10211">
    <property type="entry name" value="DEOXYRIBODIPYRIMIDINE PHOTOLYASE"/>
    <property type="match status" value="1"/>
</dbReference>
<keyword evidence="7" id="KW-0227">DNA damage</keyword>
<dbReference type="FunFam" id="1.10.579.10:FF:000002">
    <property type="entry name" value="Deoxyribodipyrimidine photolyase"/>
    <property type="match status" value="1"/>
</dbReference>
<dbReference type="Gene3D" id="1.10.579.10">
    <property type="entry name" value="DNA Cyclobutane Dipyrimidine Photolyase, subunit A, domain 3"/>
    <property type="match status" value="1"/>
</dbReference>
<evidence type="ECO:0000259" key="14">
    <source>
        <dbReference type="PROSITE" id="PS51645"/>
    </source>
</evidence>
<comment type="similarity">
    <text evidence="3">Belongs to the DNA photolyase class-2 family.</text>
</comment>
<reference evidence="15 16" key="1">
    <citation type="journal article" date="2017" name="ISME J.">
        <title>Energy and carbon metabolisms in a deep terrestrial subsurface fluid microbial community.</title>
        <authorList>
            <person name="Momper L."/>
            <person name="Jungbluth S.P."/>
            <person name="Lee M.D."/>
            <person name="Amend J.P."/>
        </authorList>
    </citation>
    <scope>NUCLEOTIDE SEQUENCE [LARGE SCALE GENOMIC DNA]</scope>
    <source>
        <strain evidence="15">SURF_26</strain>
    </source>
</reference>
<comment type="cofactor">
    <cofactor evidence="2">
        <name>FAD</name>
        <dbReference type="ChEBI" id="CHEBI:57692"/>
    </cofactor>
</comment>
<evidence type="ECO:0000256" key="13">
    <source>
        <dbReference type="ARBA" id="ARBA00033999"/>
    </source>
</evidence>
<evidence type="ECO:0000313" key="16">
    <source>
        <dbReference type="Proteomes" id="UP000266426"/>
    </source>
</evidence>
<dbReference type="Gene3D" id="3.40.50.620">
    <property type="entry name" value="HUPs"/>
    <property type="match status" value="1"/>
</dbReference>
<evidence type="ECO:0000256" key="7">
    <source>
        <dbReference type="ARBA" id="ARBA00022763"/>
    </source>
</evidence>
<dbReference type="PROSITE" id="PS51645">
    <property type="entry name" value="PHR_CRY_ALPHA_BETA"/>
    <property type="match status" value="1"/>
</dbReference>
<dbReference type="InterPro" id="IPR052219">
    <property type="entry name" value="Photolyase_Class-2"/>
</dbReference>
<accession>A0A3A4QWQ0</accession>
<keyword evidence="8" id="KW-0274">FAD</keyword>
<dbReference type="InterPro" id="IPR036134">
    <property type="entry name" value="Crypto/Photolyase_FAD-like_sf"/>
</dbReference>
<evidence type="ECO:0000256" key="10">
    <source>
        <dbReference type="ARBA" id="ARBA00023204"/>
    </source>
</evidence>
<feature type="domain" description="Photolyase/cryptochrome alpha/beta" evidence="14">
    <location>
        <begin position="19"/>
        <end position="147"/>
    </location>
</feature>
<organism evidence="15 16">
    <name type="scientific">Candidatus Auribacter fodinae</name>
    <dbReference type="NCBI Taxonomy" id="2093366"/>
    <lineage>
        <taxon>Bacteria</taxon>
        <taxon>Pseudomonadati</taxon>
        <taxon>Candidatus Auribacterota</taxon>
        <taxon>Candidatus Auribacteria</taxon>
        <taxon>Candidatus Auribacterales</taxon>
        <taxon>Candidatus Auribacteraceae</taxon>
        <taxon>Candidatus Auribacter</taxon>
    </lineage>
</organism>
<dbReference type="AlphaFoldDB" id="A0A3A4QWQ0"/>
<keyword evidence="9" id="KW-0238">DNA-binding</keyword>
<dbReference type="InterPro" id="IPR014729">
    <property type="entry name" value="Rossmann-like_a/b/a_fold"/>
</dbReference>
<dbReference type="GO" id="GO:0000719">
    <property type="term" value="P:photoreactive repair"/>
    <property type="evidence" value="ECO:0007669"/>
    <property type="project" value="TreeGrafter"/>
</dbReference>
<evidence type="ECO:0000256" key="5">
    <source>
        <dbReference type="ARBA" id="ARBA00014046"/>
    </source>
</evidence>
<gene>
    <name evidence="15" type="ORF">C4541_10780</name>
</gene>
<evidence type="ECO:0000256" key="12">
    <source>
        <dbReference type="ARBA" id="ARBA00031671"/>
    </source>
</evidence>
<sequence length="455" mass="52676">MIHKQRIQALNNAVKKGGLYVVYWMQASQRAEYNHALEYAIREANKRDLPLVVFFGVTDSFPEANERHYFFMLEGLRETQETLAKRSVKMVIRLVSPEEGALALTADAALLVVDRGYLRIQKQWREYVAHKAQCPVAQVETDVLVPVETACRKEAYSAAVIRRRIDQYAGEFLKELKETKVHKSSLSLEMETVDITDIPAVLARMNIDRSVRKSLFFTGGTSQARALLDDFIKHKLDTYDEKRNDPADNHVSDLSPYLHFGQISPLFIALQLIATGKKAVNPFLEEMVVRRELSMNFTFYNAQYDSLKALPDWAMSTLDEHRQDARAYMYSLEEFEQSKTHDPYWNAAQTEMVLSGKMHGYMRMYWGKKILEWSQSPEEALKTALHLNNKYELDGRGPNAFTGVLWCFGKHDRPWRERDIFGKIRYMSESGLARKFNMEGYVERVNKLKNESLLL</sequence>
<comment type="cofactor">
    <cofactor evidence="1">
        <name>(6R)-5,10-methylene-5,6,7,8-tetrahydrofolate</name>
        <dbReference type="ChEBI" id="CHEBI:15636"/>
    </cofactor>
</comment>
<dbReference type="SUPFAM" id="SSF52425">
    <property type="entry name" value="Cryptochrome/photolyase, N-terminal domain"/>
    <property type="match status" value="1"/>
</dbReference>
<dbReference type="PROSITE" id="PS01083">
    <property type="entry name" value="DNA_PHOTOLYASES_2_1"/>
    <property type="match status" value="1"/>
</dbReference>
<proteinExistence type="inferred from homology"/>
<name>A0A3A4QWQ0_9BACT</name>
<dbReference type="EC" id="4.1.99.3" evidence="4"/>
<evidence type="ECO:0000256" key="3">
    <source>
        <dbReference type="ARBA" id="ARBA00006409"/>
    </source>
</evidence>
<dbReference type="InterPro" id="IPR006050">
    <property type="entry name" value="DNA_photolyase_N"/>
</dbReference>
<dbReference type="InterPro" id="IPR036155">
    <property type="entry name" value="Crypto/Photolyase_N_sf"/>
</dbReference>
<dbReference type="EMBL" id="QZJZ01000085">
    <property type="protein sequence ID" value="RJP57172.1"/>
    <property type="molecule type" value="Genomic_DNA"/>
</dbReference>
<dbReference type="SUPFAM" id="SSF48173">
    <property type="entry name" value="Cryptochrome/photolyase FAD-binding domain"/>
    <property type="match status" value="1"/>
</dbReference>
<protein>
    <recommendedName>
        <fullName evidence="5">Deoxyribodipyrimidine photo-lyase</fullName>
        <ecNumber evidence="4">4.1.99.3</ecNumber>
    </recommendedName>
    <alternativeName>
        <fullName evidence="12">DNA photolyase</fullName>
    </alternativeName>
</protein>
<evidence type="ECO:0000313" key="15">
    <source>
        <dbReference type="EMBL" id="RJP57172.1"/>
    </source>
</evidence>
<dbReference type="Gene3D" id="1.25.40.80">
    <property type="match status" value="1"/>
</dbReference>
<comment type="caution">
    <text evidence="15">The sequence shown here is derived from an EMBL/GenBank/DDBJ whole genome shotgun (WGS) entry which is preliminary data.</text>
</comment>
<dbReference type="PANTHER" id="PTHR10211:SF0">
    <property type="entry name" value="DEOXYRIBODIPYRIMIDINE PHOTO-LYASE"/>
    <property type="match status" value="1"/>
</dbReference>
<dbReference type="Proteomes" id="UP000266426">
    <property type="component" value="Unassembled WGS sequence"/>
</dbReference>
<dbReference type="GO" id="GO:0003904">
    <property type="term" value="F:deoxyribodipyrimidine photo-lyase activity"/>
    <property type="evidence" value="ECO:0007669"/>
    <property type="project" value="UniProtKB-EC"/>
</dbReference>
<dbReference type="GO" id="GO:0003677">
    <property type="term" value="F:DNA binding"/>
    <property type="evidence" value="ECO:0007669"/>
    <property type="project" value="UniProtKB-KW"/>
</dbReference>
<evidence type="ECO:0000256" key="6">
    <source>
        <dbReference type="ARBA" id="ARBA00022630"/>
    </source>
</evidence>
<evidence type="ECO:0000256" key="8">
    <source>
        <dbReference type="ARBA" id="ARBA00022827"/>
    </source>
</evidence>
<keyword evidence="11 15" id="KW-0456">Lyase</keyword>
<evidence type="ECO:0000256" key="9">
    <source>
        <dbReference type="ARBA" id="ARBA00023125"/>
    </source>
</evidence>
<keyword evidence="6" id="KW-0285">Flavoprotein</keyword>
<keyword evidence="10" id="KW-0234">DNA repair</keyword>
<evidence type="ECO:0000256" key="4">
    <source>
        <dbReference type="ARBA" id="ARBA00013149"/>
    </source>
</evidence>
<dbReference type="Pfam" id="PF00875">
    <property type="entry name" value="DNA_photolyase"/>
    <property type="match status" value="1"/>
</dbReference>
<evidence type="ECO:0000256" key="11">
    <source>
        <dbReference type="ARBA" id="ARBA00023239"/>
    </source>
</evidence>
<evidence type="ECO:0000256" key="2">
    <source>
        <dbReference type="ARBA" id="ARBA00001974"/>
    </source>
</evidence>
<comment type="catalytic activity">
    <reaction evidence="13">
        <text>cyclobutadipyrimidine (in DNA) = 2 pyrimidine residues (in DNA).</text>
        <dbReference type="EC" id="4.1.99.3"/>
    </reaction>
</comment>